<dbReference type="AlphaFoldDB" id="A0A5J6RIT3"/>
<keyword evidence="4" id="KW-0808">Transferase</keyword>
<evidence type="ECO:0000256" key="4">
    <source>
        <dbReference type="ARBA" id="ARBA00022679"/>
    </source>
</evidence>
<evidence type="ECO:0000313" key="11">
    <source>
        <dbReference type="Proteomes" id="UP000305417"/>
    </source>
</evidence>
<dbReference type="GO" id="GO:0005886">
    <property type="term" value="C:plasma membrane"/>
    <property type="evidence" value="ECO:0007669"/>
    <property type="project" value="TreeGrafter"/>
</dbReference>
<dbReference type="InterPro" id="IPR036890">
    <property type="entry name" value="HATPase_C_sf"/>
</dbReference>
<keyword evidence="7" id="KW-0812">Transmembrane</keyword>
<evidence type="ECO:0000256" key="7">
    <source>
        <dbReference type="SAM" id="Phobius"/>
    </source>
</evidence>
<protein>
    <recommendedName>
        <fullName evidence="2">histidine kinase</fullName>
        <ecNumber evidence="2">2.7.13.3</ecNumber>
    </recommendedName>
</protein>
<evidence type="ECO:0000313" key="12">
    <source>
        <dbReference type="Proteomes" id="UP000509513"/>
    </source>
</evidence>
<dbReference type="GO" id="GO:0000155">
    <property type="term" value="F:phosphorelay sensor kinase activity"/>
    <property type="evidence" value="ECO:0007669"/>
    <property type="project" value="InterPro"/>
</dbReference>
<comment type="catalytic activity">
    <reaction evidence="1">
        <text>ATP + protein L-histidine = ADP + protein N-phospho-L-histidine.</text>
        <dbReference type="EC" id="2.7.13.3"/>
    </reaction>
</comment>
<dbReference type="SUPFAM" id="SSF55874">
    <property type="entry name" value="ATPase domain of HSP90 chaperone/DNA topoisomerase II/histidine kinase"/>
    <property type="match status" value="1"/>
</dbReference>
<dbReference type="Proteomes" id="UP000305417">
    <property type="component" value="Unassembled WGS sequence"/>
</dbReference>
<dbReference type="PANTHER" id="PTHR45453">
    <property type="entry name" value="PHOSPHATE REGULON SENSOR PROTEIN PHOR"/>
    <property type="match status" value="1"/>
</dbReference>
<evidence type="ECO:0000256" key="3">
    <source>
        <dbReference type="ARBA" id="ARBA00022553"/>
    </source>
</evidence>
<name>A0A5J6RIT3_9BACT</name>
<evidence type="ECO:0000256" key="1">
    <source>
        <dbReference type="ARBA" id="ARBA00000085"/>
    </source>
</evidence>
<dbReference type="SUPFAM" id="SSF47384">
    <property type="entry name" value="Homodimeric domain of signal transducing histidine kinase"/>
    <property type="match status" value="1"/>
</dbReference>
<dbReference type="STRING" id="1442598.GCA_000522465_00987"/>
<keyword evidence="7" id="KW-0472">Membrane</keyword>
<evidence type="ECO:0000256" key="5">
    <source>
        <dbReference type="ARBA" id="ARBA00022777"/>
    </source>
</evidence>
<evidence type="ECO:0000259" key="8">
    <source>
        <dbReference type="PROSITE" id="PS50109"/>
    </source>
</evidence>
<dbReference type="PANTHER" id="PTHR45453:SF1">
    <property type="entry name" value="PHOSPHATE REGULON SENSOR PROTEIN PHOR"/>
    <property type="match status" value="1"/>
</dbReference>
<feature type="transmembrane region" description="Helical" evidence="7">
    <location>
        <begin position="42"/>
        <end position="64"/>
    </location>
</feature>
<keyword evidence="11" id="KW-1185">Reference proteome</keyword>
<dbReference type="PROSITE" id="PS50109">
    <property type="entry name" value="HIS_KIN"/>
    <property type="match status" value="1"/>
</dbReference>
<evidence type="ECO:0000313" key="10">
    <source>
        <dbReference type="EMBL" id="TLS95614.1"/>
    </source>
</evidence>
<accession>A0A5J6RIT3</accession>
<feature type="transmembrane region" description="Helical" evidence="7">
    <location>
        <begin position="7"/>
        <end position="30"/>
    </location>
</feature>
<dbReference type="Gene3D" id="3.30.565.10">
    <property type="entry name" value="Histidine kinase-like ATPase, C-terminal domain"/>
    <property type="match status" value="1"/>
</dbReference>
<dbReference type="InterPro" id="IPR050351">
    <property type="entry name" value="BphY/WalK/GraS-like"/>
</dbReference>
<evidence type="ECO:0000256" key="2">
    <source>
        <dbReference type="ARBA" id="ARBA00012438"/>
    </source>
</evidence>
<dbReference type="GO" id="GO:0016036">
    <property type="term" value="P:cellular response to phosphate starvation"/>
    <property type="evidence" value="ECO:0007669"/>
    <property type="project" value="TreeGrafter"/>
</dbReference>
<keyword evidence="6" id="KW-0902">Two-component regulatory system</keyword>
<organism evidence="9 12">
    <name type="scientific">Aliarcobacter cibarius</name>
    <dbReference type="NCBI Taxonomy" id="255507"/>
    <lineage>
        <taxon>Bacteria</taxon>
        <taxon>Pseudomonadati</taxon>
        <taxon>Campylobacterota</taxon>
        <taxon>Epsilonproteobacteria</taxon>
        <taxon>Campylobacterales</taxon>
        <taxon>Arcobacteraceae</taxon>
        <taxon>Aliarcobacter</taxon>
    </lineage>
</organism>
<dbReference type="InterPro" id="IPR003661">
    <property type="entry name" value="HisK_dim/P_dom"/>
</dbReference>
<dbReference type="Pfam" id="PF02518">
    <property type="entry name" value="HATPase_c"/>
    <property type="match status" value="1"/>
</dbReference>
<feature type="domain" description="Histidine kinase" evidence="8">
    <location>
        <begin position="80"/>
        <end position="282"/>
    </location>
</feature>
<dbReference type="InterPro" id="IPR036097">
    <property type="entry name" value="HisK_dim/P_sf"/>
</dbReference>
<dbReference type="GO" id="GO:0004721">
    <property type="term" value="F:phosphoprotein phosphatase activity"/>
    <property type="evidence" value="ECO:0007669"/>
    <property type="project" value="TreeGrafter"/>
</dbReference>
<proteinExistence type="predicted"/>
<gene>
    <name evidence="9" type="ORF">ACBT_1424</name>
    <name evidence="10" type="ORF">FE247_10850</name>
</gene>
<dbReference type="EMBL" id="CP054051">
    <property type="protein sequence ID" value="QKJ27330.1"/>
    <property type="molecule type" value="Genomic_DNA"/>
</dbReference>
<keyword evidence="7" id="KW-1133">Transmembrane helix</keyword>
<dbReference type="OrthoDB" id="9761634at2"/>
<dbReference type="EMBL" id="VBUC01000043">
    <property type="protein sequence ID" value="TLS95614.1"/>
    <property type="molecule type" value="Genomic_DNA"/>
</dbReference>
<evidence type="ECO:0000313" key="9">
    <source>
        <dbReference type="EMBL" id="QKJ27330.1"/>
    </source>
</evidence>
<dbReference type="KEGG" id="acib:ACBT_1424"/>
<dbReference type="EC" id="2.7.13.3" evidence="2"/>
<keyword evidence="5 9" id="KW-0418">Kinase</keyword>
<keyword evidence="3" id="KW-0597">Phosphoprotein</keyword>
<dbReference type="InterPro" id="IPR005467">
    <property type="entry name" value="His_kinase_dom"/>
</dbReference>
<reference evidence="9 12" key="2">
    <citation type="submission" date="2020-05" db="EMBL/GenBank/DDBJ databases">
        <title>Complete genome sequencing of Campylobacter and Arcobacter type strains.</title>
        <authorList>
            <person name="Miller W.G."/>
            <person name="Yee E."/>
        </authorList>
    </citation>
    <scope>NUCLEOTIDE SEQUENCE [LARGE SCALE GENOMIC DNA]</scope>
    <source>
        <strain evidence="9 12">LMG 21996</strain>
    </source>
</reference>
<sequence>MNSKKVDFLISISTVFVFTLSVILYLNFLFSSKLSFTKEQYFVFLIILLLLGLFIFLLFSNSFIKSIFRSEEKLEKDIKNTIHELNIPASTIKMNVQLLKKNLKDEKDLARLDRISKANDNLLKLYENLEYEFKKEINKIELEQFFLEDIIKTSLDKFEDIKKDTAIEKDIKNHLLYTDYNGFLIVLDNLFSNAIKYNRAINPYIKVELKDTVLSIFNFGEKIDTKNIMLVFDRYFQENSQNSGFGLGLAIVKEFCDKHKILINIETLEDGTKINLNLKNIFVNKDK</sequence>
<dbReference type="RefSeq" id="WP_024775117.1">
    <property type="nucleotide sequence ID" value="NZ_CP043857.1"/>
</dbReference>
<evidence type="ECO:0000256" key="6">
    <source>
        <dbReference type="ARBA" id="ARBA00023012"/>
    </source>
</evidence>
<reference evidence="10 11" key="1">
    <citation type="submission" date="2019-05" db="EMBL/GenBank/DDBJ databases">
        <title>Arcobacter cibarius and Arcobacter thereius providing challenges in identification an antibiotic susceptibility and Quinolone resistance.</title>
        <authorList>
            <person name="Busch A."/>
            <person name="Hanel I."/>
            <person name="Hotzel H."/>
            <person name="Tomaso H."/>
        </authorList>
    </citation>
    <scope>NUCLEOTIDE SEQUENCE [LARGE SCALE GENOMIC DNA]</scope>
    <source>
        <strain evidence="10 11">16CS0831-2</strain>
    </source>
</reference>
<dbReference type="CDD" id="cd00082">
    <property type="entry name" value="HisKA"/>
    <property type="match status" value="1"/>
</dbReference>
<dbReference type="SMART" id="SM00387">
    <property type="entry name" value="HATPase_c"/>
    <property type="match status" value="1"/>
</dbReference>
<dbReference type="Proteomes" id="UP000509513">
    <property type="component" value="Chromosome"/>
</dbReference>
<dbReference type="InterPro" id="IPR003594">
    <property type="entry name" value="HATPase_dom"/>
</dbReference>